<dbReference type="OrthoDB" id="1930482at2759"/>
<reference evidence="1" key="1">
    <citation type="submission" date="2020-10" db="EMBL/GenBank/DDBJ databases">
        <authorList>
            <person name="Han B."/>
            <person name="Lu T."/>
            <person name="Zhao Q."/>
            <person name="Huang X."/>
            <person name="Zhao Y."/>
        </authorList>
    </citation>
    <scope>NUCLEOTIDE SEQUENCE</scope>
</reference>
<dbReference type="Proteomes" id="UP000604825">
    <property type="component" value="Unassembled WGS sequence"/>
</dbReference>
<gene>
    <name evidence="1" type="ORF">NCGR_LOCUS7409</name>
</gene>
<dbReference type="GO" id="GO:0036297">
    <property type="term" value="P:interstrand cross-link repair"/>
    <property type="evidence" value="ECO:0007669"/>
    <property type="project" value="InterPro"/>
</dbReference>
<dbReference type="AlphaFoldDB" id="A0A811MS48"/>
<dbReference type="PANTHER" id="PTHR14449">
    <property type="entry name" value="FANCONI ANEMIA GROUP F PROTEIN FANCF"/>
    <property type="match status" value="1"/>
</dbReference>
<comment type="caution">
    <text evidence="1">The sequence shown here is derived from an EMBL/GenBank/DDBJ whole genome shotgun (WGS) entry which is preliminary data.</text>
</comment>
<protein>
    <submittedName>
        <fullName evidence="1">Uncharacterized protein</fullName>
    </submittedName>
</protein>
<dbReference type="PANTHER" id="PTHR14449:SF2">
    <property type="entry name" value="FANCONI ANEMIA GROUP F PROTEIN"/>
    <property type="match status" value="1"/>
</dbReference>
<dbReference type="EMBL" id="CAJGYO010000002">
    <property type="protein sequence ID" value="CAD6211439.1"/>
    <property type="molecule type" value="Genomic_DNA"/>
</dbReference>
<organism evidence="1 2">
    <name type="scientific">Miscanthus lutarioriparius</name>
    <dbReference type="NCBI Taxonomy" id="422564"/>
    <lineage>
        <taxon>Eukaryota</taxon>
        <taxon>Viridiplantae</taxon>
        <taxon>Streptophyta</taxon>
        <taxon>Embryophyta</taxon>
        <taxon>Tracheophyta</taxon>
        <taxon>Spermatophyta</taxon>
        <taxon>Magnoliopsida</taxon>
        <taxon>Liliopsida</taxon>
        <taxon>Poales</taxon>
        <taxon>Poaceae</taxon>
        <taxon>PACMAD clade</taxon>
        <taxon>Panicoideae</taxon>
        <taxon>Andropogonodae</taxon>
        <taxon>Andropogoneae</taxon>
        <taxon>Saccharinae</taxon>
        <taxon>Miscanthus</taxon>
    </lineage>
</organism>
<accession>A0A811MS48</accession>
<keyword evidence="2" id="KW-1185">Reference proteome</keyword>
<dbReference type="GO" id="GO:0043240">
    <property type="term" value="C:Fanconi anaemia nuclear complex"/>
    <property type="evidence" value="ECO:0007669"/>
    <property type="project" value="InterPro"/>
</dbReference>
<evidence type="ECO:0000313" key="2">
    <source>
        <dbReference type="Proteomes" id="UP000604825"/>
    </source>
</evidence>
<dbReference type="InterPro" id="IPR035428">
    <property type="entry name" value="FANCF"/>
</dbReference>
<evidence type="ECO:0000313" key="1">
    <source>
        <dbReference type="EMBL" id="CAD6211439.1"/>
    </source>
</evidence>
<name>A0A811MS48_9POAL</name>
<sequence length="376" mass="42187">MGWAHPAVAMEEVRGFLDVLVLTGVRTSSGAAATWTADEVKKALRWALFFEEGLAAVRSEMLSMARVLVMRHFLKAKTMSVENLGALLEAFAESILNMMNLSCFAQTMNACDGGLPTSSDEPRAESTGHSRIIVKEFQKRLDSSSCACLAERGLETLLNSVKRNSLDDGSNRSCAPAIPKASQMIDEFLMWKQWRAKCLPYLLDERTIRVLSGASLIFKAPKEQWMKVFEPLKSIAESCHNGLVETMELCLLGSITRRWETLIEGFISHTFCFIPISKKYADLHQCLHGTSQDKFQDEHLSLEEKDILDYARQSLESKPSLLWLVPPVLTAAAIPPRSSLFQIYLAQIDKQFHEATPADRKCKCRGDETDQHRNVL</sequence>
<proteinExistence type="predicted"/>